<dbReference type="PANTHER" id="PTHR43806:SF65">
    <property type="entry name" value="SERINE PROTEASE APRX"/>
    <property type="match status" value="1"/>
</dbReference>
<dbReference type="GO" id="GO:0006508">
    <property type="term" value="P:proteolysis"/>
    <property type="evidence" value="ECO:0007669"/>
    <property type="project" value="UniProtKB-KW"/>
</dbReference>
<evidence type="ECO:0000256" key="3">
    <source>
        <dbReference type="ARBA" id="ARBA00022670"/>
    </source>
</evidence>
<dbReference type="Gene3D" id="3.40.50.200">
    <property type="entry name" value="Peptidase S8/S53 domain"/>
    <property type="match status" value="1"/>
</dbReference>
<evidence type="ECO:0000256" key="1">
    <source>
        <dbReference type="ARBA" id="ARBA00011073"/>
    </source>
</evidence>
<dbReference type="InterPro" id="IPR023828">
    <property type="entry name" value="Peptidase_S8_Ser-AS"/>
</dbReference>
<dbReference type="SUPFAM" id="SSF52025">
    <property type="entry name" value="PA domain"/>
    <property type="match status" value="1"/>
</dbReference>
<evidence type="ECO:0000256" key="2">
    <source>
        <dbReference type="ARBA" id="ARBA00022512"/>
    </source>
</evidence>
<feature type="domain" description="PA" evidence="10">
    <location>
        <begin position="816"/>
        <end position="898"/>
    </location>
</feature>
<dbReference type="Gene3D" id="3.50.30.30">
    <property type="match status" value="1"/>
</dbReference>
<comment type="similarity">
    <text evidence="1 7">Belongs to the peptidase S8 family.</text>
</comment>
<evidence type="ECO:0000313" key="11">
    <source>
        <dbReference type="EMBL" id="NYG21122.1"/>
    </source>
</evidence>
<dbReference type="InterPro" id="IPR050131">
    <property type="entry name" value="Peptidase_S8_subtilisin-like"/>
</dbReference>
<organism evidence="11 12">
    <name type="scientific">Agromyces hippuratus</name>
    <dbReference type="NCBI Taxonomy" id="286438"/>
    <lineage>
        <taxon>Bacteria</taxon>
        <taxon>Bacillati</taxon>
        <taxon>Actinomycetota</taxon>
        <taxon>Actinomycetes</taxon>
        <taxon>Micrococcales</taxon>
        <taxon>Microbacteriaceae</taxon>
        <taxon>Agromyces</taxon>
    </lineage>
</organism>
<dbReference type="PRINTS" id="PR00723">
    <property type="entry name" value="SUBTILISIN"/>
</dbReference>
<feature type="active site" description="Charge relay system" evidence="6 7">
    <location>
        <position position="293"/>
    </location>
</feature>
<protein>
    <submittedName>
        <fullName evidence="11">Subtilisin family serine protease</fullName>
    </submittedName>
</protein>
<feature type="region of interest" description="Disordered" evidence="8">
    <location>
        <begin position="46"/>
        <end position="65"/>
    </location>
</feature>
<dbReference type="Pfam" id="PF00082">
    <property type="entry name" value="Peptidase_S8"/>
    <property type="match status" value="1"/>
</dbReference>
<feature type="active site" description="Charge relay system" evidence="6 7">
    <location>
        <position position="465"/>
    </location>
</feature>
<evidence type="ECO:0000256" key="6">
    <source>
        <dbReference type="PIRSR" id="PIRSR615500-1"/>
    </source>
</evidence>
<dbReference type="PANTHER" id="PTHR43806">
    <property type="entry name" value="PEPTIDASE S8"/>
    <property type="match status" value="1"/>
</dbReference>
<keyword evidence="5 7" id="KW-0720">Serine protease</keyword>
<keyword evidence="2" id="KW-0134">Cell wall</keyword>
<dbReference type="InterPro" id="IPR046450">
    <property type="entry name" value="PA_dom_sf"/>
</dbReference>
<proteinExistence type="inferred from homology"/>
<evidence type="ECO:0000256" key="5">
    <source>
        <dbReference type="ARBA" id="ARBA00022825"/>
    </source>
</evidence>
<evidence type="ECO:0000313" key="12">
    <source>
        <dbReference type="Proteomes" id="UP000549066"/>
    </source>
</evidence>
<accession>A0A852WS96</accession>
<keyword evidence="4 7" id="KW-0378">Hydrolase</keyword>
<comment type="caution">
    <text evidence="11">The sequence shown here is derived from an EMBL/GenBank/DDBJ whole genome shotgun (WGS) entry which is preliminary data.</text>
</comment>
<gene>
    <name evidence="11" type="ORF">BJY17_001869</name>
</gene>
<sequence>MQRPINPPRRHRSVVAAAAGIAIGIAGVGAAGIPALAGPAADDGVPPGGAITTESTSPGGSHSVTLITGDRVTVTAIPGGTQTVEVETVVPGAGYRTVTAGDELSIIPDTAQAYLASGALDVDLFNVTQLIEYGYDDASVDATPVIIELEGGATAFSEEPPAPGLTVGVQLDSIGAEAATAAHAEAASTWAALTADAGAPDARAVAADPSTASFGGGIAAIHLDGKVEATLDSSVPWIGAPDAWAKGYTGAGVTVAVLDTGYDDTHPDLAGRVLPDSTSFVPGEEVAWDPNGHGTHVASTIAGTGAASDGAQRGVADGANLLVGKVLDKDGSGQDSWIIDAMEWAAERAPIVSMSLGTRQPSDGKDLMSEALNGIAEDTGALFVVAAGNSGAPETIGAPGAAARALTVGSVVDPSGELSWFSSQGPLAGSGALKPEIAGPGSDVTAARSADSSGSGAYVAMSGTSMATPHVAGAAAIVKQQHPEYTGEQVRAALTSTTTDVDLTAFQVGTGVVDVAEAVDAPVIAAGSGDFGMLAWGGEPEPVVRTVSYTNRGDVEVVVGLTATLEGSAEVEASDVLALDTESLTIPAGETRAATLTADPAKVPAGTQLSGALSASIGDRTVARTALGIASEAERYDLTVTATDFDGEPAAAFGVLYSHDAQEVLGFVAVDGEATLRLPAGRYALTTTLDLDREADVRADVLVGDPDFELDGDVAVAFDAREAEPVTVDVGEDHVSPVLRRMDVNADSYGTGVLVPVWMDELWAQPMEEPDSERFDFTARWRLQTPPLTLSAGKESLDLLLQAGATRYDGKLKAQAVDVGTGSVEEFAAVDVRGKVAIVTRSNDVSPNERAVNALAAGATMLLVANDADRELSEWVGADDGSSVAIPVVAISGVQGRAVLEALAASKGKLTVTGTGVANAPEIWDVARYVEGSIPEDLSYQPKDLARVDTTYYGKQADLVGEFRWDVAPNRTFGFGLPFALGRGIERTEWVDSSMDWYQTAEVVDVGWQVRDIVRSYEPGERDETSFFGSIVRPYVATGFFAPYRQSDFSQVNLPSWGDGGEPEHAGAFDVFSGDPRFSQNTEYYLNGEFVKSSPFQGVNTTDLPDGDAEVRIVNTAVQDGSALPSSTRTVSEWTYTTSGKRGDWTTRLEAMIQAYYDVELDASGTAGSGRKKGSDLPLRLELGHVEGAVDSGAMTAATLEIRAAGGEWVAVPLDVVSPDSGAGNPPTGIFADGRAHVTVYGANLPVADAGGWIDLRVTAEDAEGNTFSQEIERALEIAPAKGRGR</sequence>
<dbReference type="InterPro" id="IPR036852">
    <property type="entry name" value="Peptidase_S8/S53_dom_sf"/>
</dbReference>
<reference evidence="11 12" key="1">
    <citation type="submission" date="2020-07" db="EMBL/GenBank/DDBJ databases">
        <title>Sequencing the genomes of 1000 actinobacteria strains.</title>
        <authorList>
            <person name="Klenk H.-P."/>
        </authorList>
    </citation>
    <scope>NUCLEOTIDE SEQUENCE [LARGE SCALE GENOMIC DNA]</scope>
    <source>
        <strain evidence="11 12">DSM 8598</strain>
    </source>
</reference>
<dbReference type="PROSITE" id="PS00138">
    <property type="entry name" value="SUBTILASE_SER"/>
    <property type="match status" value="1"/>
</dbReference>
<evidence type="ECO:0000256" key="4">
    <source>
        <dbReference type="ARBA" id="ARBA00022801"/>
    </source>
</evidence>
<dbReference type="SUPFAM" id="SSF52743">
    <property type="entry name" value="Subtilisin-like"/>
    <property type="match status" value="1"/>
</dbReference>
<dbReference type="PROSITE" id="PS51892">
    <property type="entry name" value="SUBTILASE"/>
    <property type="match status" value="1"/>
</dbReference>
<feature type="domain" description="Peptidase S8/S53" evidence="9">
    <location>
        <begin position="250"/>
        <end position="503"/>
    </location>
</feature>
<dbReference type="InterPro" id="IPR000209">
    <property type="entry name" value="Peptidase_S8/S53_dom"/>
</dbReference>
<keyword evidence="2" id="KW-0964">Secreted</keyword>
<dbReference type="InterPro" id="IPR022398">
    <property type="entry name" value="Peptidase_S8_His-AS"/>
</dbReference>
<dbReference type="PROSITE" id="PS00137">
    <property type="entry name" value="SUBTILASE_HIS"/>
    <property type="match status" value="1"/>
</dbReference>
<keyword evidence="3 7" id="KW-0645">Protease</keyword>
<dbReference type="Proteomes" id="UP000549066">
    <property type="component" value="Unassembled WGS sequence"/>
</dbReference>
<evidence type="ECO:0000259" key="9">
    <source>
        <dbReference type="Pfam" id="PF00082"/>
    </source>
</evidence>
<dbReference type="GO" id="GO:0004252">
    <property type="term" value="F:serine-type endopeptidase activity"/>
    <property type="evidence" value="ECO:0007669"/>
    <property type="project" value="UniProtKB-UniRule"/>
</dbReference>
<keyword evidence="12" id="KW-1185">Reference proteome</keyword>
<evidence type="ECO:0000256" key="8">
    <source>
        <dbReference type="SAM" id="MobiDB-lite"/>
    </source>
</evidence>
<dbReference type="InterPro" id="IPR015500">
    <property type="entry name" value="Peptidase_S8_subtilisin-rel"/>
</dbReference>
<dbReference type="InterPro" id="IPR003137">
    <property type="entry name" value="PA_domain"/>
</dbReference>
<evidence type="ECO:0000259" key="10">
    <source>
        <dbReference type="Pfam" id="PF02225"/>
    </source>
</evidence>
<feature type="compositionally biased region" description="Polar residues" evidence="8">
    <location>
        <begin position="52"/>
        <end position="65"/>
    </location>
</feature>
<dbReference type="EMBL" id="JACCFI010000001">
    <property type="protein sequence ID" value="NYG21122.1"/>
    <property type="molecule type" value="Genomic_DNA"/>
</dbReference>
<dbReference type="RefSeq" id="WP_179551123.1">
    <property type="nucleotide sequence ID" value="NZ_JACCFI010000001.1"/>
</dbReference>
<dbReference type="Pfam" id="PF02225">
    <property type="entry name" value="PA"/>
    <property type="match status" value="1"/>
</dbReference>
<feature type="active site" description="Charge relay system" evidence="6 7">
    <location>
        <position position="259"/>
    </location>
</feature>
<name>A0A852WS96_9MICO</name>
<evidence type="ECO:0000256" key="7">
    <source>
        <dbReference type="PROSITE-ProRule" id="PRU01240"/>
    </source>
</evidence>